<feature type="region of interest" description="Disordered" evidence="1">
    <location>
        <begin position="166"/>
        <end position="187"/>
    </location>
</feature>
<evidence type="ECO:0000313" key="3">
    <source>
        <dbReference type="EMBL" id="PIL31818.1"/>
    </source>
</evidence>
<feature type="compositionally biased region" description="Low complexity" evidence="1">
    <location>
        <begin position="174"/>
        <end position="187"/>
    </location>
</feature>
<dbReference type="AlphaFoldDB" id="A0A2G8SE14"/>
<sequence length="465" mass="47910">MSSPYLYFDDTSSVFTYSNTWLHDTHLDQSEGFLAHGVYNNTLSFTATAGSTVTIDFIASQIIVIGATIAPPNAPKDSGPITSYVIDNSQNSAFLYQADVANATNVDFFNSGPLTSGRHTLKITVLDIDDNVPFLLDAVAVGQPQGATPTTAVWVTTVFATGTSAPTSVLDRGNSTTSNLSSDSKSSAPVGAIVGGVVGGVALLVGAALAFYFLYTRRRSTQDYAYQGFTRDMVDTEKHHQAPAAPPVPSVAAAAVNDGRFSTQYTVNDGRFSTQYTEGGFSAPYNDGRFSTQYAQYDPSAIPARPMSAAYTDGAPPHSPSMVSPRASVMVTPHTSIYSVSALGAGAGGVAALAALPSHAHPGSVSGSSASGAGGARALSVVNDHTDVGGATLTAAQLKAAEAEDEKKKHGGLVDPPVQFHSDSGVRFDGDGNPILPSGSGSGSGAASAAREPDPIEVPPEYTEI</sequence>
<keyword evidence="4" id="KW-1185">Reference proteome</keyword>
<evidence type="ECO:0000313" key="4">
    <source>
        <dbReference type="Proteomes" id="UP000230002"/>
    </source>
</evidence>
<dbReference type="Gene3D" id="2.60.120.260">
    <property type="entry name" value="Galactose-binding domain-like"/>
    <property type="match status" value="1"/>
</dbReference>
<gene>
    <name evidence="3" type="ORF">GSI_06522</name>
</gene>
<name>A0A2G8SE14_9APHY</name>
<keyword evidence="2" id="KW-1133">Transmembrane helix</keyword>
<dbReference type="OrthoDB" id="3265734at2759"/>
<accession>A0A2G8SE14</accession>
<reference evidence="3 4" key="1">
    <citation type="journal article" date="2015" name="Sci. Rep.">
        <title>Chromosome-level genome map provides insights into diverse defense mechanisms in the medicinal fungus Ganoderma sinense.</title>
        <authorList>
            <person name="Zhu Y."/>
            <person name="Xu J."/>
            <person name="Sun C."/>
            <person name="Zhou S."/>
            <person name="Xu H."/>
            <person name="Nelson D.R."/>
            <person name="Qian J."/>
            <person name="Song J."/>
            <person name="Luo H."/>
            <person name="Xiang L."/>
            <person name="Li Y."/>
            <person name="Xu Z."/>
            <person name="Ji A."/>
            <person name="Wang L."/>
            <person name="Lu S."/>
            <person name="Hayward A."/>
            <person name="Sun W."/>
            <person name="Li X."/>
            <person name="Schwartz D.C."/>
            <person name="Wang Y."/>
            <person name="Chen S."/>
        </authorList>
    </citation>
    <scope>NUCLEOTIDE SEQUENCE [LARGE SCALE GENOMIC DNA]</scope>
    <source>
        <strain evidence="3 4">ZZ0214-1</strain>
    </source>
</reference>
<feature type="region of interest" description="Disordered" evidence="1">
    <location>
        <begin position="402"/>
        <end position="465"/>
    </location>
</feature>
<evidence type="ECO:0000256" key="2">
    <source>
        <dbReference type="SAM" id="Phobius"/>
    </source>
</evidence>
<feature type="transmembrane region" description="Helical" evidence="2">
    <location>
        <begin position="190"/>
        <end position="215"/>
    </location>
</feature>
<organism evidence="3 4">
    <name type="scientific">Ganoderma sinense ZZ0214-1</name>
    <dbReference type="NCBI Taxonomy" id="1077348"/>
    <lineage>
        <taxon>Eukaryota</taxon>
        <taxon>Fungi</taxon>
        <taxon>Dikarya</taxon>
        <taxon>Basidiomycota</taxon>
        <taxon>Agaricomycotina</taxon>
        <taxon>Agaricomycetes</taxon>
        <taxon>Polyporales</taxon>
        <taxon>Polyporaceae</taxon>
        <taxon>Ganoderma</taxon>
    </lineage>
</organism>
<protein>
    <submittedName>
        <fullName evidence="3">Uncharacterized protein</fullName>
    </submittedName>
</protein>
<keyword evidence="2" id="KW-0812">Transmembrane</keyword>
<comment type="caution">
    <text evidence="3">The sequence shown here is derived from an EMBL/GenBank/DDBJ whole genome shotgun (WGS) entry which is preliminary data.</text>
</comment>
<dbReference type="Proteomes" id="UP000230002">
    <property type="component" value="Unassembled WGS sequence"/>
</dbReference>
<evidence type="ECO:0000256" key="1">
    <source>
        <dbReference type="SAM" id="MobiDB-lite"/>
    </source>
</evidence>
<proteinExistence type="predicted"/>
<keyword evidence="2" id="KW-0472">Membrane</keyword>
<dbReference type="EMBL" id="AYKW01000012">
    <property type="protein sequence ID" value="PIL31818.1"/>
    <property type="molecule type" value="Genomic_DNA"/>
</dbReference>